<proteinExistence type="predicted"/>
<sequence>MLKNNTFETSTLSILKGQIQNMDNLEQLQHTRSQFREFMKSVYHETGLTENDMHNLGYVDIAKRIPNSAIKQEYCLLARKLLEENIRALQTSDEEEFTSEWAETLLLWCKVREELQLV</sequence>
<reference evidence="1 2" key="1">
    <citation type="submission" date="2019-07" db="EMBL/GenBank/DDBJ databases">
        <title>The pathways for chlorine oxyanion respiration interact through the shared metabolite chlorate.</title>
        <authorList>
            <person name="Barnum T.P."/>
            <person name="Cheng Y."/>
            <person name="Hill K.A."/>
            <person name="Lucas L.N."/>
            <person name="Carlson H.K."/>
            <person name="Coates J.D."/>
        </authorList>
    </citation>
    <scope>NUCLEOTIDE SEQUENCE [LARGE SCALE GENOMIC DNA]</scope>
    <source>
        <strain evidence="1 2">BK-1</strain>
    </source>
</reference>
<dbReference type="EMBL" id="VMNH01000005">
    <property type="protein sequence ID" value="TVO76877.1"/>
    <property type="molecule type" value="Genomic_DNA"/>
</dbReference>
<accession>A0A558DTE0</accession>
<evidence type="ECO:0000313" key="1">
    <source>
        <dbReference type="EMBL" id="TVO76877.1"/>
    </source>
</evidence>
<dbReference type="Proteomes" id="UP000316649">
    <property type="component" value="Unassembled WGS sequence"/>
</dbReference>
<dbReference type="RefSeq" id="WP_144358006.1">
    <property type="nucleotide sequence ID" value="NZ_VMNH01000005.1"/>
</dbReference>
<organism evidence="1 2">
    <name type="scientific">Sedimenticola selenatireducens</name>
    <dbReference type="NCBI Taxonomy" id="191960"/>
    <lineage>
        <taxon>Bacteria</taxon>
        <taxon>Pseudomonadati</taxon>
        <taxon>Pseudomonadota</taxon>
        <taxon>Gammaproteobacteria</taxon>
        <taxon>Chromatiales</taxon>
        <taxon>Sedimenticolaceae</taxon>
        <taxon>Sedimenticola</taxon>
    </lineage>
</organism>
<name>A0A558DTE0_9GAMM</name>
<dbReference type="AlphaFoldDB" id="A0A558DTE0"/>
<protein>
    <submittedName>
        <fullName evidence="1">Uncharacterized protein</fullName>
    </submittedName>
</protein>
<keyword evidence="2" id="KW-1185">Reference proteome</keyword>
<evidence type="ECO:0000313" key="2">
    <source>
        <dbReference type="Proteomes" id="UP000316649"/>
    </source>
</evidence>
<gene>
    <name evidence="1" type="ORF">FHP88_05475</name>
</gene>
<comment type="caution">
    <text evidence="1">The sequence shown here is derived from an EMBL/GenBank/DDBJ whole genome shotgun (WGS) entry which is preliminary data.</text>
</comment>